<sequence length="266" mass="27513">MPGAAPPRAARVEPTSLDPERLALGELSDLAPRVGAYSQSVRDYAAKAAGFVGEIEGFLRDVGCPTAWRPVAQAAASPAGAAPAPAPAGPAPAAPAAAAAPRIEPIPVEVPPEYEHLLRRPARRAAAAEAKDALGAALGARLAKPLELWVELQAEAKARLPELERLRDAHDAARVRLEAAKMEVLAEESKAPLTLTPGTAQQQSAQEAAGAAAPATAPRALAQLQAGGALMPLPAVAQRAEMYRREAALTDATLAFELARQKARGF</sequence>
<dbReference type="AlphaFoldDB" id="A0A2V0NTA4"/>
<dbReference type="Proteomes" id="UP000247498">
    <property type="component" value="Unassembled WGS sequence"/>
</dbReference>
<accession>A0A2V0NTA4</accession>
<evidence type="ECO:0000313" key="2">
    <source>
        <dbReference type="EMBL" id="GBF88065.1"/>
    </source>
</evidence>
<comment type="caution">
    <text evidence="2">The sequence shown here is derived from an EMBL/GenBank/DDBJ whole genome shotgun (WGS) entry which is preliminary data.</text>
</comment>
<evidence type="ECO:0000256" key="1">
    <source>
        <dbReference type="SAM" id="MobiDB-lite"/>
    </source>
</evidence>
<dbReference type="OrthoDB" id="10670263at2759"/>
<feature type="region of interest" description="Disordered" evidence="1">
    <location>
        <begin position="192"/>
        <end position="212"/>
    </location>
</feature>
<feature type="compositionally biased region" description="Low complexity" evidence="1">
    <location>
        <begin position="198"/>
        <end position="212"/>
    </location>
</feature>
<proteinExistence type="predicted"/>
<name>A0A2V0NTA4_9CHLO</name>
<dbReference type="EMBL" id="BDRX01000003">
    <property type="protein sequence ID" value="GBF88065.1"/>
    <property type="molecule type" value="Genomic_DNA"/>
</dbReference>
<dbReference type="InParanoid" id="A0A2V0NTA4"/>
<evidence type="ECO:0000313" key="3">
    <source>
        <dbReference type="Proteomes" id="UP000247498"/>
    </source>
</evidence>
<protein>
    <submittedName>
        <fullName evidence="2">Uncharacterized protein</fullName>
    </submittedName>
</protein>
<gene>
    <name evidence="2" type="ORF">Rsub_00777</name>
</gene>
<reference evidence="2 3" key="1">
    <citation type="journal article" date="2018" name="Sci. Rep.">
        <title>Raphidocelis subcapitata (=Pseudokirchneriella subcapitata) provides an insight into genome evolution and environmental adaptations in the Sphaeropleales.</title>
        <authorList>
            <person name="Suzuki S."/>
            <person name="Yamaguchi H."/>
            <person name="Nakajima N."/>
            <person name="Kawachi M."/>
        </authorList>
    </citation>
    <scope>NUCLEOTIDE SEQUENCE [LARGE SCALE GENOMIC DNA]</scope>
    <source>
        <strain evidence="2 3">NIES-35</strain>
    </source>
</reference>
<feature type="region of interest" description="Disordered" evidence="1">
    <location>
        <begin position="1"/>
        <end position="20"/>
    </location>
</feature>
<keyword evidence="3" id="KW-1185">Reference proteome</keyword>
<organism evidence="2 3">
    <name type="scientific">Raphidocelis subcapitata</name>
    <dbReference type="NCBI Taxonomy" id="307507"/>
    <lineage>
        <taxon>Eukaryota</taxon>
        <taxon>Viridiplantae</taxon>
        <taxon>Chlorophyta</taxon>
        <taxon>core chlorophytes</taxon>
        <taxon>Chlorophyceae</taxon>
        <taxon>CS clade</taxon>
        <taxon>Sphaeropleales</taxon>
        <taxon>Selenastraceae</taxon>
        <taxon>Raphidocelis</taxon>
    </lineage>
</organism>